<dbReference type="STRING" id="1229276.DI53_1319"/>
<name>A0A0B8T862_9SPHI</name>
<dbReference type="EMBL" id="JJMU01000022">
    <property type="protein sequence ID" value="KGE14819.1"/>
    <property type="molecule type" value="Genomic_DNA"/>
</dbReference>
<evidence type="ECO:0000313" key="1">
    <source>
        <dbReference type="EMBL" id="KGE14819.1"/>
    </source>
</evidence>
<reference evidence="2" key="1">
    <citation type="submission" date="2014-04" db="EMBL/GenBank/DDBJ databases">
        <title>Whole-Genome optical mapping and complete genome sequence of Sphingobacterium deserti sp. nov., a new spaces isolated from desert in the west of China.</title>
        <authorList>
            <person name="Teng C."/>
            <person name="Zhou Z."/>
            <person name="Li X."/>
            <person name="Chen M."/>
            <person name="Lin M."/>
            <person name="Wang L."/>
            <person name="Su S."/>
            <person name="Zhang C."/>
            <person name="Zhang W."/>
        </authorList>
    </citation>
    <scope>NUCLEOTIDE SEQUENCE [LARGE SCALE GENOMIC DNA]</scope>
    <source>
        <strain evidence="2">ACCC05744</strain>
    </source>
</reference>
<reference evidence="1 2" key="2">
    <citation type="journal article" date="2015" name="PLoS ONE">
        <title>Whole-Genome Optical Mapping and Finished Genome Sequence of Sphingobacterium deserti sp. nov., a New Species Isolated from the Western Desert of China.</title>
        <authorList>
            <person name="Teng C."/>
            <person name="Zhou Z."/>
            <person name="Molnar I."/>
            <person name="Li X."/>
            <person name="Tang R."/>
            <person name="Chen M."/>
            <person name="Wang L."/>
            <person name="Su S."/>
            <person name="Zhang W."/>
            <person name="Lin M."/>
        </authorList>
    </citation>
    <scope>NUCLEOTIDE SEQUENCE [LARGE SCALE GENOMIC DNA]</scope>
    <source>
        <strain evidence="2">ACCC05744</strain>
    </source>
</reference>
<proteinExistence type="predicted"/>
<protein>
    <submittedName>
        <fullName evidence="1">Uncharacterized protein</fullName>
    </submittedName>
</protein>
<comment type="caution">
    <text evidence="1">The sequence shown here is derived from an EMBL/GenBank/DDBJ whole genome shotgun (WGS) entry which is preliminary data.</text>
</comment>
<dbReference type="AlphaFoldDB" id="A0A0B8T862"/>
<gene>
    <name evidence="1" type="ORF">DI53_1319</name>
</gene>
<keyword evidence="2" id="KW-1185">Reference proteome</keyword>
<dbReference type="PATRIC" id="fig|1229276.3.peg.1364"/>
<organism evidence="1 2">
    <name type="scientific">Sphingobacterium deserti</name>
    <dbReference type="NCBI Taxonomy" id="1229276"/>
    <lineage>
        <taxon>Bacteria</taxon>
        <taxon>Pseudomonadati</taxon>
        <taxon>Bacteroidota</taxon>
        <taxon>Sphingobacteriia</taxon>
        <taxon>Sphingobacteriales</taxon>
        <taxon>Sphingobacteriaceae</taxon>
        <taxon>Sphingobacterium</taxon>
    </lineage>
</organism>
<dbReference type="RefSeq" id="WP_037496899.1">
    <property type="nucleotide sequence ID" value="NZ_JJMU01000022.1"/>
</dbReference>
<sequence length="123" mass="14531">MLHKLIHYLVLLSYLNILGYEASANIPEIEDDYLLNGESLLEFVLDDVLDLPVDKETDDVEIRYEEYRAIPYSDYILPIFVLILGTLFLFRPPTQDQKHPVYDAKKRQIIPGYYAFLYRLKPF</sequence>
<evidence type="ECO:0000313" key="2">
    <source>
        <dbReference type="Proteomes" id="UP000031802"/>
    </source>
</evidence>
<dbReference type="Proteomes" id="UP000031802">
    <property type="component" value="Unassembled WGS sequence"/>
</dbReference>
<accession>A0A0B8T862</accession>
<dbReference type="OrthoDB" id="799646at2"/>